<name>A0A7W8FUB6_9BACL</name>
<keyword evidence="1" id="KW-0472">Membrane</keyword>
<protein>
    <submittedName>
        <fullName evidence="2">Uncharacterized protein</fullName>
    </submittedName>
</protein>
<accession>A0A7W8FUB6</accession>
<feature type="transmembrane region" description="Helical" evidence="1">
    <location>
        <begin position="12"/>
        <end position="31"/>
    </location>
</feature>
<dbReference type="Proteomes" id="UP000525923">
    <property type="component" value="Unassembled WGS sequence"/>
</dbReference>
<dbReference type="AlphaFoldDB" id="A0A7W8FUB6"/>
<evidence type="ECO:0000256" key="1">
    <source>
        <dbReference type="SAM" id="Phobius"/>
    </source>
</evidence>
<feature type="transmembrane region" description="Helical" evidence="1">
    <location>
        <begin position="37"/>
        <end position="55"/>
    </location>
</feature>
<organism evidence="2 3">
    <name type="scientific">Planococcus koreensis</name>
    <dbReference type="NCBI Taxonomy" id="112331"/>
    <lineage>
        <taxon>Bacteria</taxon>
        <taxon>Bacillati</taxon>
        <taxon>Bacillota</taxon>
        <taxon>Bacilli</taxon>
        <taxon>Bacillales</taxon>
        <taxon>Caryophanaceae</taxon>
        <taxon>Planococcus</taxon>
    </lineage>
</organism>
<comment type="caution">
    <text evidence="2">The sequence shown here is derived from an EMBL/GenBank/DDBJ whole genome shotgun (WGS) entry which is preliminary data.</text>
</comment>
<reference evidence="2 3" key="1">
    <citation type="submission" date="2020-08" db="EMBL/GenBank/DDBJ databases">
        <title>Genomic Encyclopedia of Type Strains, Phase IV (KMG-IV): sequencing the most valuable type-strain genomes for metagenomic binning, comparative biology and taxonomic classification.</title>
        <authorList>
            <person name="Goeker M."/>
        </authorList>
    </citation>
    <scope>NUCLEOTIDE SEQUENCE [LARGE SCALE GENOMIC DNA]</scope>
    <source>
        <strain evidence="2 3">DSM 15895</strain>
    </source>
</reference>
<evidence type="ECO:0000313" key="2">
    <source>
        <dbReference type="EMBL" id="MBB5180430.1"/>
    </source>
</evidence>
<evidence type="ECO:0000313" key="3">
    <source>
        <dbReference type="Proteomes" id="UP000525923"/>
    </source>
</evidence>
<gene>
    <name evidence="2" type="ORF">HNQ44_001858</name>
</gene>
<dbReference type="EMBL" id="JACHHE010000004">
    <property type="protein sequence ID" value="MBB5180430.1"/>
    <property type="molecule type" value="Genomic_DNA"/>
</dbReference>
<dbReference type="RefSeq" id="WP_135504618.1">
    <property type="nucleotide sequence ID" value="NZ_JACHHE010000004.1"/>
</dbReference>
<keyword evidence="1" id="KW-1133">Transmembrane helix</keyword>
<keyword evidence="1" id="KW-0812">Transmembrane</keyword>
<keyword evidence="3" id="KW-1185">Reference proteome</keyword>
<sequence length="74" mass="8792">MKKDFLKQEKWTISLFLLAITIGYVSSVILIGGPVTYSAPIGSLTGFLLFESWNYRRFKKEWKSKKYRDTFREY</sequence>
<dbReference type="OrthoDB" id="2456056at2"/>
<proteinExistence type="predicted"/>